<dbReference type="InterPro" id="IPR025724">
    <property type="entry name" value="GAG-pre-integrase_dom"/>
</dbReference>
<evidence type="ECO:0000259" key="1">
    <source>
        <dbReference type="Pfam" id="PF13976"/>
    </source>
</evidence>
<evidence type="ECO:0000313" key="2">
    <source>
        <dbReference type="EMBL" id="KAJ3831312.1"/>
    </source>
</evidence>
<name>A0AA38U2Q6_9AGAR</name>
<keyword evidence="3" id="KW-1185">Reference proteome</keyword>
<protein>
    <recommendedName>
        <fullName evidence="1">GAG-pre-integrase domain-containing protein</fullName>
    </recommendedName>
</protein>
<accession>A0AA38U2Q6</accession>
<proteinExistence type="predicted"/>
<sequence>MEKKNDPVVGASLARSLSKPTDLETWHRRLAHAGLSRIETMIKKNLVDGLDVTSTDVSGKCVDCLMGKATRRPFDALVEREMRILERVHTDLTGPMRVPAKGGF</sequence>
<reference evidence="2" key="1">
    <citation type="submission" date="2022-08" db="EMBL/GenBank/DDBJ databases">
        <authorList>
            <consortium name="DOE Joint Genome Institute"/>
            <person name="Min B."/>
            <person name="Riley R."/>
            <person name="Sierra-Patev S."/>
            <person name="Naranjo-Ortiz M."/>
            <person name="Looney B."/>
            <person name="Konkel Z."/>
            <person name="Slot J.C."/>
            <person name="Sakamoto Y."/>
            <person name="Steenwyk J.L."/>
            <person name="Rokas A."/>
            <person name="Carro J."/>
            <person name="Camarero S."/>
            <person name="Ferreira P."/>
            <person name="Molpeceres G."/>
            <person name="Ruiz-Duenas F.J."/>
            <person name="Serrano A."/>
            <person name="Henrissat B."/>
            <person name="Drula E."/>
            <person name="Hughes K.W."/>
            <person name="Mata J.L."/>
            <person name="Ishikawa N.K."/>
            <person name="Vargas-Isla R."/>
            <person name="Ushijima S."/>
            <person name="Smith C.A."/>
            <person name="Ahrendt S."/>
            <person name="Andreopoulos W."/>
            <person name="He G."/>
            <person name="Labutti K."/>
            <person name="Lipzen A."/>
            <person name="Ng V."/>
            <person name="Sandor L."/>
            <person name="Barry K."/>
            <person name="Martinez A.T."/>
            <person name="Xiao Y."/>
            <person name="Gibbons J.G."/>
            <person name="Terashima K."/>
            <person name="Hibbett D.S."/>
            <person name="Grigoriev I.V."/>
        </authorList>
    </citation>
    <scope>NUCLEOTIDE SEQUENCE</scope>
    <source>
        <strain evidence="2">TFB9207</strain>
    </source>
</reference>
<evidence type="ECO:0000313" key="3">
    <source>
        <dbReference type="Proteomes" id="UP001163846"/>
    </source>
</evidence>
<dbReference type="Proteomes" id="UP001163846">
    <property type="component" value="Unassembled WGS sequence"/>
</dbReference>
<comment type="caution">
    <text evidence="2">The sequence shown here is derived from an EMBL/GenBank/DDBJ whole genome shotgun (WGS) entry which is preliminary data.</text>
</comment>
<gene>
    <name evidence="2" type="ORF">F5878DRAFT_549691</name>
</gene>
<dbReference type="EMBL" id="MU807586">
    <property type="protein sequence ID" value="KAJ3831312.1"/>
    <property type="molecule type" value="Genomic_DNA"/>
</dbReference>
<feature type="domain" description="GAG-pre-integrase" evidence="1">
    <location>
        <begin position="18"/>
        <end position="68"/>
    </location>
</feature>
<dbReference type="Pfam" id="PF13976">
    <property type="entry name" value="gag_pre-integrs"/>
    <property type="match status" value="1"/>
</dbReference>
<organism evidence="2 3">
    <name type="scientific">Lentinula raphanica</name>
    <dbReference type="NCBI Taxonomy" id="153919"/>
    <lineage>
        <taxon>Eukaryota</taxon>
        <taxon>Fungi</taxon>
        <taxon>Dikarya</taxon>
        <taxon>Basidiomycota</taxon>
        <taxon>Agaricomycotina</taxon>
        <taxon>Agaricomycetes</taxon>
        <taxon>Agaricomycetidae</taxon>
        <taxon>Agaricales</taxon>
        <taxon>Marasmiineae</taxon>
        <taxon>Omphalotaceae</taxon>
        <taxon>Lentinula</taxon>
    </lineage>
</organism>
<feature type="non-terminal residue" evidence="2">
    <location>
        <position position="104"/>
    </location>
</feature>
<dbReference type="AlphaFoldDB" id="A0AA38U2Q6"/>